<gene>
    <name evidence="2" type="ORF">C1E23_02835</name>
</gene>
<accession>A0A4Q7ISN3</accession>
<dbReference type="AlphaFoldDB" id="A0A4Q7ISN3"/>
<evidence type="ECO:0000313" key="3">
    <source>
        <dbReference type="Proteomes" id="UP000291338"/>
    </source>
</evidence>
<feature type="transmembrane region" description="Helical" evidence="1">
    <location>
        <begin position="128"/>
        <end position="144"/>
    </location>
</feature>
<evidence type="ECO:0000256" key="1">
    <source>
        <dbReference type="SAM" id="Phobius"/>
    </source>
</evidence>
<dbReference type="EMBL" id="PPSX01000011">
    <property type="protein sequence ID" value="RZQ54586.1"/>
    <property type="molecule type" value="Genomic_DNA"/>
</dbReference>
<comment type="caution">
    <text evidence="2">The sequence shown here is derived from an EMBL/GenBank/DDBJ whole genome shotgun (WGS) entry which is preliminary data.</text>
</comment>
<dbReference type="RefSeq" id="WP_130254121.1">
    <property type="nucleotide sequence ID" value="NZ_PPSX01000011.1"/>
</dbReference>
<name>A0A4Q7ISN3_9GAMM</name>
<keyword evidence="1" id="KW-0812">Transmembrane</keyword>
<feature type="transmembrane region" description="Helical" evidence="1">
    <location>
        <begin position="89"/>
        <end position="108"/>
    </location>
</feature>
<evidence type="ECO:0000313" key="2">
    <source>
        <dbReference type="EMBL" id="RZQ54586.1"/>
    </source>
</evidence>
<protein>
    <submittedName>
        <fullName evidence="2">Uncharacterized protein</fullName>
    </submittedName>
</protein>
<feature type="transmembrane region" description="Helical" evidence="1">
    <location>
        <begin position="31"/>
        <end position="50"/>
    </location>
</feature>
<proteinExistence type="predicted"/>
<dbReference type="Proteomes" id="UP000291338">
    <property type="component" value="Unassembled WGS sequence"/>
</dbReference>
<sequence>MTALKLHQLVERVACSYGEKGQKIRRYNFKILNFMLFLLLFLNAILIYCVEVKDLPSWFVTIADIVYQSVPGAEKNVMHSIRLRDKFKFIYAINFIFFVLIFLFSLFFSNMEGRLKKEHRTKTSKNALSFYVSHLFFSLCFFSVV</sequence>
<organism evidence="2 3">
    <name type="scientific">Pseudoalteromonas phenolica</name>
    <dbReference type="NCBI Taxonomy" id="161398"/>
    <lineage>
        <taxon>Bacteria</taxon>
        <taxon>Pseudomonadati</taxon>
        <taxon>Pseudomonadota</taxon>
        <taxon>Gammaproteobacteria</taxon>
        <taxon>Alteromonadales</taxon>
        <taxon>Pseudoalteromonadaceae</taxon>
        <taxon>Pseudoalteromonas</taxon>
    </lineage>
</organism>
<reference evidence="2 3" key="1">
    <citation type="submission" date="2018-01" db="EMBL/GenBank/DDBJ databases">
        <title>Co-occurrence of chitin degradation, pigmentation and bioactivity in marine Pseudoalteromonas.</title>
        <authorList>
            <person name="Paulsen S."/>
            <person name="Gram L."/>
            <person name="Machado H."/>
        </authorList>
    </citation>
    <scope>NUCLEOTIDE SEQUENCE [LARGE SCALE GENOMIC DNA]</scope>
    <source>
        <strain evidence="2 3">S3898</strain>
    </source>
</reference>
<keyword evidence="1" id="KW-1133">Transmembrane helix</keyword>
<keyword evidence="1" id="KW-0472">Membrane</keyword>